<dbReference type="EMBL" id="LNYC01000066">
    <property type="protein sequence ID" value="KTC98331.1"/>
    <property type="molecule type" value="Genomic_DNA"/>
</dbReference>
<dbReference type="OrthoDB" id="5645770at2"/>
<evidence type="ECO:0000313" key="2">
    <source>
        <dbReference type="EMBL" id="KTC98331.1"/>
    </source>
</evidence>
<reference evidence="2 3" key="1">
    <citation type="submission" date="2015-11" db="EMBL/GenBank/DDBJ databases">
        <title>Genomic analysis of 38 Legionella species identifies large and diverse effector repertoires.</title>
        <authorList>
            <person name="Burstein D."/>
            <person name="Amaro F."/>
            <person name="Zusman T."/>
            <person name="Lifshitz Z."/>
            <person name="Cohen O."/>
            <person name="Gilbert J.A."/>
            <person name="Pupko T."/>
            <person name="Shuman H.A."/>
            <person name="Segal G."/>
        </authorList>
    </citation>
    <scope>NUCLEOTIDE SEQUENCE [LARGE SCALE GENOMIC DNA]</scope>
    <source>
        <strain evidence="2 3">ATCC 49504</strain>
    </source>
</reference>
<dbReference type="RefSeq" id="WP_028386554.1">
    <property type="nucleotide sequence ID" value="NZ_CAAAHN010000019.1"/>
</dbReference>
<protein>
    <submittedName>
        <fullName evidence="2">Substrate of the Dot/Icm secretion system</fullName>
    </submittedName>
</protein>
<organism evidence="2 3">
    <name type="scientific">Legionella geestiana</name>
    <dbReference type="NCBI Taxonomy" id="45065"/>
    <lineage>
        <taxon>Bacteria</taxon>
        <taxon>Pseudomonadati</taxon>
        <taxon>Pseudomonadota</taxon>
        <taxon>Gammaproteobacteria</taxon>
        <taxon>Legionellales</taxon>
        <taxon>Legionellaceae</taxon>
        <taxon>Legionella</taxon>
    </lineage>
</organism>
<comment type="caution">
    <text evidence="2">The sequence shown here is derived from an EMBL/GenBank/DDBJ whole genome shotgun (WGS) entry which is preliminary data.</text>
</comment>
<feature type="region of interest" description="Disordered" evidence="1">
    <location>
        <begin position="455"/>
        <end position="475"/>
    </location>
</feature>
<evidence type="ECO:0000313" key="3">
    <source>
        <dbReference type="Proteomes" id="UP000054785"/>
    </source>
</evidence>
<name>A0A0W0TSC0_9GAMM</name>
<dbReference type="Proteomes" id="UP000054785">
    <property type="component" value="Unassembled WGS sequence"/>
</dbReference>
<sequence length="475" mass="51606">MGDSYRLPEDFALKLLRLKKDYLDTTKVDLDTAPQPYAISTIFGAKDVKTRWEQCLMFEQWIYGLNLHLPVPESIQHPGQSTPKPEPETLDEATWNTHCRVLIAFYLYIVSKIGQYLLSSPAMDILIKAAMNINPANPLDDATRAACLRTASLYLSNGAALLAINKNLHALRVKKVLDDGTEVTHQVPAMREETFLKLQQYVQDECRALDESFSARNYPITNLMIPALSMPLKIAGGSAGVLLGHIAANSTKAMSLHSTMAAGITSIALVAVPSAGKGLMLVAAPYATITAGAMFGITGYQGCSKIGEIAGKGMGFVIGLPCDTGVKMVRHLFHMAQLEYYYRQHGKKPVPGYSLLDGSFVAADYFKPMPDSAAPDILSASVSSSSSLPLPALEGFESAVEIDETSQSLRFHIAGETTLVPYDAIMSLDSEQALPYLAELREVLAEKPLYCGEESLFESRESSAESSSSTDACRM</sequence>
<keyword evidence="3" id="KW-1185">Reference proteome</keyword>
<dbReference type="AlphaFoldDB" id="A0A0W0TSC0"/>
<gene>
    <name evidence="2" type="ORF">Lgee_1633</name>
</gene>
<dbReference type="STRING" id="45065.Lgee_1633"/>
<evidence type="ECO:0000256" key="1">
    <source>
        <dbReference type="SAM" id="MobiDB-lite"/>
    </source>
</evidence>
<proteinExistence type="predicted"/>
<accession>A0A0W0TSC0</accession>
<dbReference type="PATRIC" id="fig|45065.4.peg.1770"/>